<accession>A0A433SDH9</accession>
<sequence>MGDNNNIENQSIEQVPGTEAVSNDPWAAMSGNASDAGSAEAAQNAANTPAGSGEAGGDAAAADPWGSMSSDAPVADPSGSDAWLNTGSSNAGSADWLSSADPASAADAASSGFHLSQLWDGSLYSPVETGINQAVRWLSDEWRPFFQAVRIPIDHTLTFVSNVFQGTPVLLMIAILVLLAWQMAGGGLAIGALVSLLVLVVLGVWQQSMLTLALVLTSLVFCVIIGLPLGIMIASSNRLQRIVRPILDAMQTTPSFVYLVPIASLVGIGNVPGAIVTIIFALPPLVRMTDLGIRHVRSDLVEASRAYGASRWQLLRKVQIPLALPSIMAGINQSLMLAMSMVVVASMISVAGLGQMVYEGMSSMNMGKASIGGLGIVILAIVLDRVTQAMGQRQRQVRHWWQTGPVGLVMRLFTSQTTTSK</sequence>
<feature type="compositionally biased region" description="Polar residues" evidence="8">
    <location>
        <begin position="1"/>
        <end position="13"/>
    </location>
</feature>
<reference evidence="10 11" key="1">
    <citation type="submission" date="2018-01" db="EMBL/GenBank/DDBJ databases">
        <title>Saezia sanguinis gen. nov., sp. nov., in the order Burkholderiales isolated from human blood.</title>
        <authorList>
            <person name="Medina-Pascual M.J."/>
            <person name="Valdezate S."/>
            <person name="Monzon S."/>
            <person name="Cuesta I."/>
            <person name="Carrasco G."/>
            <person name="Villalon P."/>
            <person name="Saez-Nieto J.A."/>
        </authorList>
    </citation>
    <scope>NUCLEOTIDE SEQUENCE [LARGE SCALE GENOMIC DNA]</scope>
    <source>
        <strain evidence="10 11">CNM695-12</strain>
    </source>
</reference>
<evidence type="ECO:0000256" key="7">
    <source>
        <dbReference type="RuleBase" id="RU363032"/>
    </source>
</evidence>
<dbReference type="PANTHER" id="PTHR47737:SF1">
    <property type="entry name" value="GLYCINE BETAINE_PROLINE BETAINE TRANSPORT SYSTEM PERMEASE PROTEIN PROW"/>
    <property type="match status" value="1"/>
</dbReference>
<comment type="caution">
    <text evidence="10">The sequence shown here is derived from an EMBL/GenBank/DDBJ whole genome shotgun (WGS) entry which is preliminary data.</text>
</comment>
<proteinExistence type="inferred from homology"/>
<feature type="transmembrane region" description="Helical" evidence="7">
    <location>
        <begin position="335"/>
        <end position="357"/>
    </location>
</feature>
<dbReference type="GO" id="GO:0031460">
    <property type="term" value="P:glycine betaine transport"/>
    <property type="evidence" value="ECO:0007669"/>
    <property type="project" value="UniProtKB-ARBA"/>
</dbReference>
<dbReference type="PANTHER" id="PTHR47737">
    <property type="entry name" value="GLYCINE BETAINE/PROLINE BETAINE TRANSPORT SYSTEM PERMEASE PROTEIN PROW"/>
    <property type="match status" value="1"/>
</dbReference>
<dbReference type="EMBL" id="PQSP01000003">
    <property type="protein sequence ID" value="RUS66801.1"/>
    <property type="molecule type" value="Genomic_DNA"/>
</dbReference>
<dbReference type="SUPFAM" id="SSF161098">
    <property type="entry name" value="MetI-like"/>
    <property type="match status" value="1"/>
</dbReference>
<dbReference type="PROSITE" id="PS50928">
    <property type="entry name" value="ABC_TM1"/>
    <property type="match status" value="1"/>
</dbReference>
<evidence type="ECO:0000313" key="11">
    <source>
        <dbReference type="Proteomes" id="UP000286947"/>
    </source>
</evidence>
<evidence type="ECO:0000256" key="4">
    <source>
        <dbReference type="ARBA" id="ARBA00022692"/>
    </source>
</evidence>
<feature type="domain" description="ABC transmembrane type-1" evidence="9">
    <location>
        <begin position="208"/>
        <end position="387"/>
    </location>
</feature>
<evidence type="ECO:0000259" key="9">
    <source>
        <dbReference type="PROSITE" id="PS50928"/>
    </source>
</evidence>
<feature type="transmembrane region" description="Helical" evidence="7">
    <location>
        <begin position="212"/>
        <end position="236"/>
    </location>
</feature>
<evidence type="ECO:0000256" key="2">
    <source>
        <dbReference type="ARBA" id="ARBA00022448"/>
    </source>
</evidence>
<keyword evidence="6 7" id="KW-0472">Membrane</keyword>
<keyword evidence="2 7" id="KW-0813">Transport</keyword>
<feature type="transmembrane region" description="Helical" evidence="7">
    <location>
        <begin position="256"/>
        <end position="282"/>
    </location>
</feature>
<dbReference type="GO" id="GO:0005275">
    <property type="term" value="F:amine transmembrane transporter activity"/>
    <property type="evidence" value="ECO:0007669"/>
    <property type="project" value="TreeGrafter"/>
</dbReference>
<comment type="subcellular location">
    <subcellularLocation>
        <location evidence="1 7">Cell membrane</location>
        <topology evidence="1 7">Multi-pass membrane protein</topology>
    </subcellularLocation>
</comment>
<keyword evidence="4 7" id="KW-0812">Transmembrane</keyword>
<dbReference type="Pfam" id="PF00528">
    <property type="entry name" value="BPD_transp_1"/>
    <property type="match status" value="1"/>
</dbReference>
<organism evidence="10 11">
    <name type="scientific">Saezia sanguinis</name>
    <dbReference type="NCBI Taxonomy" id="1965230"/>
    <lineage>
        <taxon>Bacteria</taxon>
        <taxon>Pseudomonadati</taxon>
        <taxon>Pseudomonadota</taxon>
        <taxon>Betaproteobacteria</taxon>
        <taxon>Burkholderiales</taxon>
        <taxon>Saeziaceae</taxon>
        <taxon>Saezia</taxon>
    </lineage>
</organism>
<comment type="similarity">
    <text evidence="7">Belongs to the binding-protein-dependent transport system permease family.</text>
</comment>
<keyword evidence="3" id="KW-1003">Cell membrane</keyword>
<evidence type="ECO:0000256" key="5">
    <source>
        <dbReference type="ARBA" id="ARBA00022989"/>
    </source>
</evidence>
<dbReference type="GO" id="GO:0043190">
    <property type="term" value="C:ATP-binding cassette (ABC) transporter complex"/>
    <property type="evidence" value="ECO:0007669"/>
    <property type="project" value="TreeGrafter"/>
</dbReference>
<evidence type="ECO:0000313" key="10">
    <source>
        <dbReference type="EMBL" id="RUS66801.1"/>
    </source>
</evidence>
<dbReference type="InterPro" id="IPR035906">
    <property type="entry name" value="MetI-like_sf"/>
</dbReference>
<feature type="compositionally biased region" description="Low complexity" evidence="8">
    <location>
        <begin position="30"/>
        <end position="67"/>
    </location>
</feature>
<evidence type="ECO:0000256" key="8">
    <source>
        <dbReference type="SAM" id="MobiDB-lite"/>
    </source>
</evidence>
<evidence type="ECO:0000256" key="1">
    <source>
        <dbReference type="ARBA" id="ARBA00004651"/>
    </source>
</evidence>
<feature type="region of interest" description="Disordered" evidence="8">
    <location>
        <begin position="1"/>
        <end position="86"/>
    </location>
</feature>
<gene>
    <name evidence="10" type="primary">proW</name>
    <name evidence="10" type="ORF">CUZ56_01592</name>
</gene>
<dbReference type="RefSeq" id="WP_239442254.1">
    <property type="nucleotide sequence ID" value="NZ_PQSP01000003.1"/>
</dbReference>
<dbReference type="Gene3D" id="1.10.3720.10">
    <property type="entry name" value="MetI-like"/>
    <property type="match status" value="1"/>
</dbReference>
<evidence type="ECO:0000256" key="3">
    <source>
        <dbReference type="ARBA" id="ARBA00022475"/>
    </source>
</evidence>
<feature type="transmembrane region" description="Helical" evidence="7">
    <location>
        <begin position="159"/>
        <end position="181"/>
    </location>
</feature>
<dbReference type="GO" id="GO:0015871">
    <property type="term" value="P:choline transport"/>
    <property type="evidence" value="ECO:0007669"/>
    <property type="project" value="TreeGrafter"/>
</dbReference>
<evidence type="ECO:0000256" key="6">
    <source>
        <dbReference type="ARBA" id="ARBA00023136"/>
    </source>
</evidence>
<protein>
    <submittedName>
        <fullName evidence="10">Glycine betaine/proline betaine transport system permease protein ProW</fullName>
    </submittedName>
</protein>
<dbReference type="GO" id="GO:0015226">
    <property type="term" value="F:carnitine transmembrane transporter activity"/>
    <property type="evidence" value="ECO:0007669"/>
    <property type="project" value="TreeGrafter"/>
</dbReference>
<dbReference type="AlphaFoldDB" id="A0A433SDH9"/>
<name>A0A433SDH9_9BURK</name>
<keyword evidence="5 7" id="KW-1133">Transmembrane helix</keyword>
<feature type="transmembrane region" description="Helical" evidence="7">
    <location>
        <begin position="187"/>
        <end position="205"/>
    </location>
</feature>
<dbReference type="Proteomes" id="UP000286947">
    <property type="component" value="Unassembled WGS sequence"/>
</dbReference>
<dbReference type="FunFam" id="1.10.3720.10:FF:000001">
    <property type="entry name" value="Glycine betaine ABC transporter, permease"/>
    <property type="match status" value="1"/>
</dbReference>
<dbReference type="CDD" id="cd06261">
    <property type="entry name" value="TM_PBP2"/>
    <property type="match status" value="1"/>
</dbReference>
<dbReference type="InterPro" id="IPR000515">
    <property type="entry name" value="MetI-like"/>
</dbReference>
<feature type="transmembrane region" description="Helical" evidence="7">
    <location>
        <begin position="369"/>
        <end position="386"/>
    </location>
</feature>
<keyword evidence="11" id="KW-1185">Reference proteome</keyword>